<keyword evidence="3 4" id="KW-0862">Zinc</keyword>
<protein>
    <recommendedName>
        <fullName evidence="5">TRAF-type domain-containing protein</fullName>
    </recommendedName>
</protein>
<gene>
    <name evidence="6" type="ORF">Taro_045006</name>
</gene>
<dbReference type="InterPro" id="IPR013083">
    <property type="entry name" value="Znf_RING/FYVE/PHD"/>
</dbReference>
<dbReference type="Proteomes" id="UP000652761">
    <property type="component" value="Unassembled WGS sequence"/>
</dbReference>
<accession>A0A843X441</accession>
<sequence>METNGFWRADRWVTLAETLLRNLDYDNIYHYGMGLQVQAYKHDSACPFKILLCKQNFGQSIIRREMDRHCITVCTMKLVNCPFYQVGCRTDRCLPSAHQPAVPPLPTHMHISLSTFII</sequence>
<evidence type="ECO:0000256" key="2">
    <source>
        <dbReference type="ARBA" id="ARBA00022771"/>
    </source>
</evidence>
<dbReference type="PROSITE" id="PS50145">
    <property type="entry name" value="ZF_TRAF"/>
    <property type="match status" value="1"/>
</dbReference>
<keyword evidence="7" id="KW-1185">Reference proteome</keyword>
<reference evidence="6" key="1">
    <citation type="submission" date="2017-07" db="EMBL/GenBank/DDBJ databases">
        <title>Taro Niue Genome Assembly and Annotation.</title>
        <authorList>
            <person name="Atibalentja N."/>
            <person name="Keating K."/>
            <person name="Fields C.J."/>
        </authorList>
    </citation>
    <scope>NUCLEOTIDE SEQUENCE</scope>
    <source>
        <strain evidence="6">Niue_2</strain>
        <tissue evidence="6">Leaf</tissue>
    </source>
</reference>
<evidence type="ECO:0000256" key="4">
    <source>
        <dbReference type="PROSITE-ProRule" id="PRU00207"/>
    </source>
</evidence>
<dbReference type="GO" id="GO:0008270">
    <property type="term" value="F:zinc ion binding"/>
    <property type="evidence" value="ECO:0007669"/>
    <property type="project" value="UniProtKB-KW"/>
</dbReference>
<keyword evidence="2 4" id="KW-0863">Zinc-finger</keyword>
<evidence type="ECO:0000256" key="1">
    <source>
        <dbReference type="ARBA" id="ARBA00022723"/>
    </source>
</evidence>
<comment type="caution">
    <text evidence="6">The sequence shown here is derived from an EMBL/GenBank/DDBJ whole genome shotgun (WGS) entry which is preliminary data.</text>
</comment>
<evidence type="ECO:0000259" key="5">
    <source>
        <dbReference type="PROSITE" id="PS50145"/>
    </source>
</evidence>
<dbReference type="AlphaFoldDB" id="A0A843X441"/>
<feature type="domain" description="TRAF-type" evidence="5">
    <location>
        <begin position="42"/>
        <end position="91"/>
    </location>
</feature>
<dbReference type="Pfam" id="PF02176">
    <property type="entry name" value="zf-TRAF"/>
    <property type="match status" value="1"/>
</dbReference>
<organism evidence="6 7">
    <name type="scientific">Colocasia esculenta</name>
    <name type="common">Wild taro</name>
    <name type="synonym">Arum esculentum</name>
    <dbReference type="NCBI Taxonomy" id="4460"/>
    <lineage>
        <taxon>Eukaryota</taxon>
        <taxon>Viridiplantae</taxon>
        <taxon>Streptophyta</taxon>
        <taxon>Embryophyta</taxon>
        <taxon>Tracheophyta</taxon>
        <taxon>Spermatophyta</taxon>
        <taxon>Magnoliopsida</taxon>
        <taxon>Liliopsida</taxon>
        <taxon>Araceae</taxon>
        <taxon>Aroideae</taxon>
        <taxon>Colocasieae</taxon>
        <taxon>Colocasia</taxon>
    </lineage>
</organism>
<dbReference type="PANTHER" id="PTHR10131:SF161">
    <property type="entry name" value="F26K24.24 PROTEIN"/>
    <property type="match status" value="1"/>
</dbReference>
<feature type="zinc finger region" description="TRAF-type" evidence="4">
    <location>
        <begin position="42"/>
        <end position="91"/>
    </location>
</feature>
<evidence type="ECO:0000256" key="3">
    <source>
        <dbReference type="ARBA" id="ARBA00022833"/>
    </source>
</evidence>
<name>A0A843X441_COLES</name>
<dbReference type="Gene3D" id="3.30.40.10">
    <property type="entry name" value="Zinc/RING finger domain, C3HC4 (zinc finger)"/>
    <property type="match status" value="1"/>
</dbReference>
<evidence type="ECO:0000313" key="7">
    <source>
        <dbReference type="Proteomes" id="UP000652761"/>
    </source>
</evidence>
<proteinExistence type="predicted"/>
<keyword evidence="1 4" id="KW-0479">Metal-binding</keyword>
<dbReference type="PANTHER" id="PTHR10131">
    <property type="entry name" value="TNF RECEPTOR ASSOCIATED FACTOR"/>
    <property type="match status" value="1"/>
</dbReference>
<dbReference type="InterPro" id="IPR001293">
    <property type="entry name" value="Znf_TRAF"/>
</dbReference>
<evidence type="ECO:0000313" key="6">
    <source>
        <dbReference type="EMBL" id="MQM12094.1"/>
    </source>
</evidence>
<dbReference type="OrthoDB" id="1737200at2759"/>
<dbReference type="EMBL" id="NMUH01005195">
    <property type="protein sequence ID" value="MQM12094.1"/>
    <property type="molecule type" value="Genomic_DNA"/>
</dbReference>